<feature type="domain" description="N-acetyltransferase" evidence="1">
    <location>
        <begin position="5"/>
        <end position="159"/>
    </location>
</feature>
<protein>
    <recommendedName>
        <fullName evidence="1">N-acetyltransferase domain-containing protein</fullName>
    </recommendedName>
</protein>
<dbReference type="PANTHER" id="PTHR43451:SF1">
    <property type="entry name" value="ACETYLTRANSFERASE"/>
    <property type="match status" value="1"/>
</dbReference>
<dbReference type="Pfam" id="PF13673">
    <property type="entry name" value="Acetyltransf_10"/>
    <property type="match status" value="1"/>
</dbReference>
<dbReference type="RefSeq" id="WP_077349070.1">
    <property type="nucleotide sequence ID" value="NZ_CP019607.1"/>
</dbReference>
<dbReference type="GO" id="GO:0016747">
    <property type="term" value="F:acyltransferase activity, transferring groups other than amino-acyl groups"/>
    <property type="evidence" value="ECO:0007669"/>
    <property type="project" value="InterPro"/>
</dbReference>
<dbReference type="PROSITE" id="PS51186">
    <property type="entry name" value="GNAT"/>
    <property type="match status" value="1"/>
</dbReference>
<gene>
    <name evidence="2" type="ORF">BW733_06785</name>
</gene>
<dbReference type="Gene3D" id="3.40.630.30">
    <property type="match status" value="1"/>
</dbReference>
<keyword evidence="3" id="KW-1185">Reference proteome</keyword>
<dbReference type="CDD" id="cd04301">
    <property type="entry name" value="NAT_SF"/>
    <property type="match status" value="1"/>
</dbReference>
<dbReference type="PANTHER" id="PTHR43451">
    <property type="entry name" value="ACETYLTRANSFERASE (GNAT) FAMILY PROTEIN"/>
    <property type="match status" value="1"/>
</dbReference>
<dbReference type="EMBL" id="CP019607">
    <property type="protein sequence ID" value="AQP50582.1"/>
    <property type="molecule type" value="Genomic_DNA"/>
</dbReference>
<dbReference type="AlphaFoldDB" id="A0A1Q2CWT0"/>
<sequence>MSDHVEVHNYTSQDAQPTLAIFLEAVTKTAAPHYTPEQIGAWAAPRERDLVTWHQRRSSRATLVATVDDEAAGFSDVDIEGFIDMLFVAPRFGRRGIATRLLREVESRAREVGAQTLSVDASVVARPLLERLGFSVEAEQQPELRGVRLVNYRMVKRLG</sequence>
<reference evidence="2 3" key="1">
    <citation type="journal article" date="2008" name="Int. J. Syst. Evol. Microbiol.">
        <title>Tessaracoccus flavescens sp. nov., isolated from marine sediment.</title>
        <authorList>
            <person name="Lee D.W."/>
            <person name="Lee S.D."/>
        </authorList>
    </citation>
    <scope>NUCLEOTIDE SEQUENCE [LARGE SCALE GENOMIC DNA]</scope>
    <source>
        <strain evidence="2 3">SST-39T</strain>
    </source>
</reference>
<evidence type="ECO:0000313" key="2">
    <source>
        <dbReference type="EMBL" id="AQP50582.1"/>
    </source>
</evidence>
<accession>A0A1Q2CWT0</accession>
<dbReference type="InterPro" id="IPR052564">
    <property type="entry name" value="N-acetyltrans/Recomb-assoc"/>
</dbReference>
<dbReference type="InterPro" id="IPR016181">
    <property type="entry name" value="Acyl_CoA_acyltransferase"/>
</dbReference>
<dbReference type="Proteomes" id="UP000188235">
    <property type="component" value="Chromosome"/>
</dbReference>
<evidence type="ECO:0000259" key="1">
    <source>
        <dbReference type="PROSITE" id="PS51186"/>
    </source>
</evidence>
<evidence type="ECO:0000313" key="3">
    <source>
        <dbReference type="Proteomes" id="UP000188235"/>
    </source>
</evidence>
<dbReference type="STRING" id="399497.BW733_06785"/>
<name>A0A1Q2CWT0_9ACTN</name>
<proteinExistence type="predicted"/>
<dbReference type="KEGG" id="tfa:BW733_06785"/>
<dbReference type="SUPFAM" id="SSF55729">
    <property type="entry name" value="Acyl-CoA N-acyltransferases (Nat)"/>
    <property type="match status" value="1"/>
</dbReference>
<dbReference type="InterPro" id="IPR000182">
    <property type="entry name" value="GNAT_dom"/>
</dbReference>
<organism evidence="2 3">
    <name type="scientific">Tessaracoccus flavescens</name>
    <dbReference type="NCBI Taxonomy" id="399497"/>
    <lineage>
        <taxon>Bacteria</taxon>
        <taxon>Bacillati</taxon>
        <taxon>Actinomycetota</taxon>
        <taxon>Actinomycetes</taxon>
        <taxon>Propionibacteriales</taxon>
        <taxon>Propionibacteriaceae</taxon>
        <taxon>Tessaracoccus</taxon>
    </lineage>
</organism>
<dbReference type="OrthoDB" id="9812192at2"/>